<feature type="region of interest" description="Disordered" evidence="2">
    <location>
        <begin position="158"/>
        <end position="189"/>
    </location>
</feature>
<keyword evidence="1" id="KW-0175">Coiled coil</keyword>
<gene>
    <name evidence="3" type="ORF">Moror_4035</name>
</gene>
<proteinExistence type="predicted"/>
<sequence length="291" mass="32484">MSPRGVVPGEANSESPPARSTAMRGPPLPIVTGTSSIDPNDQSHTRDFKDPSIIARIGYSCPERLRPVSPDPVLLICPSFDYDGSTGPLTEYVRQSKEYASSVQQWTCDLEAIVQEIQAKERRRKQREKRNIEIEQWKLLYRTKENEIRLKRLERLNQASSRRDTDPVPAAGSSMDAEPPQKRQKTGNMNEATAAQGLSCEQCLQSGRTCTKSNSTSVTRCIPCTVKKKGCSFCGTSLKQTKSTTSSTNKARTRKPGGGHTEVDLHGRFLELTGEVRRLKEQLSNMQKEWN</sequence>
<protein>
    <submittedName>
        <fullName evidence="3">Uncharacterized protein</fullName>
    </submittedName>
</protein>
<accession>V2WVB7</accession>
<dbReference type="HOGENOM" id="CLU_956733_0_0_1"/>
<evidence type="ECO:0000256" key="1">
    <source>
        <dbReference type="SAM" id="Coils"/>
    </source>
</evidence>
<name>V2WVB7_MONRO</name>
<feature type="region of interest" description="Disordered" evidence="2">
    <location>
        <begin position="242"/>
        <end position="263"/>
    </location>
</feature>
<reference evidence="3 4" key="1">
    <citation type="journal article" date="2014" name="BMC Genomics">
        <title>Genome and secretome analysis of the hemibiotrophic fungal pathogen, Moniliophthora roreri, which causes frosty pod rot disease of cacao: mechanisms of the biotrophic and necrotrophic phases.</title>
        <authorList>
            <person name="Meinhardt L.W."/>
            <person name="Costa G.G.L."/>
            <person name="Thomazella D.P.T."/>
            <person name="Teixeira P.J.P.L."/>
            <person name="Carazzolle M.F."/>
            <person name="Schuster S.C."/>
            <person name="Carlson J.E."/>
            <person name="Guiltinan M.J."/>
            <person name="Mieczkowski P."/>
            <person name="Farmer A."/>
            <person name="Ramaraj T."/>
            <person name="Crozier J."/>
            <person name="Davis R.E."/>
            <person name="Shao J."/>
            <person name="Melnick R.L."/>
            <person name="Pereira G.A.G."/>
            <person name="Bailey B.A."/>
        </authorList>
    </citation>
    <scope>NUCLEOTIDE SEQUENCE [LARGE SCALE GENOMIC DNA]</scope>
    <source>
        <strain evidence="3 4">MCA 2997</strain>
    </source>
</reference>
<dbReference type="AlphaFoldDB" id="V2WVB7"/>
<evidence type="ECO:0000256" key="2">
    <source>
        <dbReference type="SAM" id="MobiDB-lite"/>
    </source>
</evidence>
<dbReference type="EMBL" id="AWSO01000405">
    <property type="protein sequence ID" value="ESK90798.1"/>
    <property type="molecule type" value="Genomic_DNA"/>
</dbReference>
<evidence type="ECO:0000313" key="3">
    <source>
        <dbReference type="EMBL" id="ESK90798.1"/>
    </source>
</evidence>
<dbReference type="KEGG" id="mrr:Moror_4035"/>
<feature type="region of interest" description="Disordered" evidence="2">
    <location>
        <begin position="1"/>
        <end position="49"/>
    </location>
</feature>
<organism evidence="3 4">
    <name type="scientific">Moniliophthora roreri (strain MCA 2997)</name>
    <name type="common">Cocoa frosty pod rot fungus</name>
    <name type="synonym">Crinipellis roreri</name>
    <dbReference type="NCBI Taxonomy" id="1381753"/>
    <lineage>
        <taxon>Eukaryota</taxon>
        <taxon>Fungi</taxon>
        <taxon>Dikarya</taxon>
        <taxon>Basidiomycota</taxon>
        <taxon>Agaricomycotina</taxon>
        <taxon>Agaricomycetes</taxon>
        <taxon>Agaricomycetidae</taxon>
        <taxon>Agaricales</taxon>
        <taxon>Marasmiineae</taxon>
        <taxon>Marasmiaceae</taxon>
        <taxon>Moniliophthora</taxon>
    </lineage>
</organism>
<dbReference type="Proteomes" id="UP000017559">
    <property type="component" value="Unassembled WGS sequence"/>
</dbReference>
<evidence type="ECO:0000313" key="4">
    <source>
        <dbReference type="Proteomes" id="UP000017559"/>
    </source>
</evidence>
<comment type="caution">
    <text evidence="3">The sequence shown here is derived from an EMBL/GenBank/DDBJ whole genome shotgun (WGS) entry which is preliminary data.</text>
</comment>
<keyword evidence="4" id="KW-1185">Reference proteome</keyword>
<feature type="coiled-coil region" evidence="1">
    <location>
        <begin position="103"/>
        <end position="130"/>
    </location>
</feature>